<protein>
    <recommendedName>
        <fullName evidence="2">PH domain-containing protein</fullName>
    </recommendedName>
</protein>
<evidence type="ECO:0000256" key="1">
    <source>
        <dbReference type="SAM" id="MobiDB-lite"/>
    </source>
</evidence>
<dbReference type="Gene3D" id="1.10.150.50">
    <property type="entry name" value="Transcription Factor, Ets-1"/>
    <property type="match status" value="1"/>
</dbReference>
<dbReference type="PANTHER" id="PTHR37283:SF1">
    <property type="entry name" value="PH DOMAIN-CONTAINING PROTEIN YHR131C"/>
    <property type="match status" value="1"/>
</dbReference>
<dbReference type="AlphaFoldDB" id="A0A433DEE6"/>
<evidence type="ECO:0000313" key="3">
    <source>
        <dbReference type="EMBL" id="RUP49199.1"/>
    </source>
</evidence>
<dbReference type="SUPFAM" id="SSF50729">
    <property type="entry name" value="PH domain-like"/>
    <property type="match status" value="1"/>
</dbReference>
<dbReference type="InterPro" id="IPR001660">
    <property type="entry name" value="SAM"/>
</dbReference>
<dbReference type="PANTHER" id="PTHR37283">
    <property type="entry name" value="PH DOMAIN-CONTAINING PROTEIN YHR131C"/>
    <property type="match status" value="1"/>
</dbReference>
<gene>
    <name evidence="3" type="ORF">BC936DRAFT_143078</name>
</gene>
<dbReference type="EMBL" id="RBNI01002524">
    <property type="protein sequence ID" value="RUP49199.1"/>
    <property type="molecule type" value="Genomic_DNA"/>
</dbReference>
<dbReference type="CDD" id="cd09487">
    <property type="entry name" value="SAM_superfamily"/>
    <property type="match status" value="1"/>
</dbReference>
<feature type="domain" description="PH" evidence="2">
    <location>
        <begin position="314"/>
        <end position="421"/>
    </location>
</feature>
<feature type="compositionally biased region" description="Basic and acidic residues" evidence="1">
    <location>
        <begin position="182"/>
        <end position="192"/>
    </location>
</feature>
<feature type="compositionally biased region" description="Polar residues" evidence="1">
    <location>
        <begin position="172"/>
        <end position="181"/>
    </location>
</feature>
<name>A0A433DEE6_9FUNG</name>
<dbReference type="Gene3D" id="2.30.29.30">
    <property type="entry name" value="Pleckstrin-homology domain (PH domain)/Phosphotyrosine-binding domain (PTB)"/>
    <property type="match status" value="1"/>
</dbReference>
<dbReference type="SMART" id="SM00233">
    <property type="entry name" value="PH"/>
    <property type="match status" value="1"/>
</dbReference>
<sequence length="466" mass="53046">MYTTTHIPAPFKKDITKKDITAALTPEASDVLEFVLSDLSLQRYLPSFRQHGVNLNSFLTMTHNDFESLGVEDKTDRQRLFECAWGIRIILRNGPQGTPKGTTMDDEDEKNVVEALLIGKSKDTFPPDSAVAAFSPSSNKSSIYAHSLMSIVEDDESVFELALDGPEGSRVSVASSPPTCKSSRESGSVERTTKEAIRFSITSASTLGTVMDDDDDAEESDRDVQFHRNMDLKKLNGDAKKVMFNPDGNASCPVINKSILKVKLDGADVRRHSLPVSRARDNMEEVAKARASWQGRITPRPEEGCEELPSYECTVNLMGYIYVKRECDCPGERARDRSWKKLWLHIWGTQLRIYKFEPRNPDRDKPTSVLSMQHAEATAAINYHKRKHVLRLRTSNPQFLIRATDHREMVTWIEHLQASSNISLCLDDRPMPKFITIPRRQRRLMTQRQRESMREQDMRNLEETLL</sequence>
<dbReference type="Pfam" id="PF00536">
    <property type="entry name" value="SAM_1"/>
    <property type="match status" value="1"/>
</dbReference>
<evidence type="ECO:0000259" key="2">
    <source>
        <dbReference type="PROSITE" id="PS50003"/>
    </source>
</evidence>
<organism evidence="3 4">
    <name type="scientific">Jimgerdemannia flammicorona</name>
    <dbReference type="NCBI Taxonomy" id="994334"/>
    <lineage>
        <taxon>Eukaryota</taxon>
        <taxon>Fungi</taxon>
        <taxon>Fungi incertae sedis</taxon>
        <taxon>Mucoromycota</taxon>
        <taxon>Mucoromycotina</taxon>
        <taxon>Endogonomycetes</taxon>
        <taxon>Endogonales</taxon>
        <taxon>Endogonaceae</taxon>
        <taxon>Jimgerdemannia</taxon>
    </lineage>
</organism>
<dbReference type="InterPro" id="IPR013761">
    <property type="entry name" value="SAM/pointed_sf"/>
</dbReference>
<proteinExistence type="predicted"/>
<comment type="caution">
    <text evidence="3">The sequence shown here is derived from an EMBL/GenBank/DDBJ whole genome shotgun (WGS) entry which is preliminary data.</text>
</comment>
<evidence type="ECO:0000313" key="4">
    <source>
        <dbReference type="Proteomes" id="UP000268093"/>
    </source>
</evidence>
<dbReference type="InterPro" id="IPR001849">
    <property type="entry name" value="PH_domain"/>
</dbReference>
<reference evidence="3 4" key="1">
    <citation type="journal article" date="2018" name="New Phytol.">
        <title>Phylogenomics of Endogonaceae and evolution of mycorrhizas within Mucoromycota.</title>
        <authorList>
            <person name="Chang Y."/>
            <person name="Desiro A."/>
            <person name="Na H."/>
            <person name="Sandor L."/>
            <person name="Lipzen A."/>
            <person name="Clum A."/>
            <person name="Barry K."/>
            <person name="Grigoriev I.V."/>
            <person name="Martin F.M."/>
            <person name="Stajich J.E."/>
            <person name="Smith M.E."/>
            <person name="Bonito G."/>
            <person name="Spatafora J.W."/>
        </authorList>
    </citation>
    <scope>NUCLEOTIDE SEQUENCE [LARGE SCALE GENOMIC DNA]</scope>
    <source>
        <strain evidence="3 4">GMNB39</strain>
    </source>
</reference>
<dbReference type="OrthoDB" id="5865767at2759"/>
<dbReference type="SUPFAM" id="SSF47769">
    <property type="entry name" value="SAM/Pointed domain"/>
    <property type="match status" value="1"/>
</dbReference>
<dbReference type="PROSITE" id="PS50003">
    <property type="entry name" value="PH_DOMAIN"/>
    <property type="match status" value="1"/>
</dbReference>
<dbReference type="Proteomes" id="UP000268093">
    <property type="component" value="Unassembled WGS sequence"/>
</dbReference>
<dbReference type="Pfam" id="PF00169">
    <property type="entry name" value="PH"/>
    <property type="match status" value="1"/>
</dbReference>
<feature type="compositionally biased region" description="Basic and acidic residues" evidence="1">
    <location>
        <begin position="448"/>
        <end position="466"/>
    </location>
</feature>
<feature type="region of interest" description="Disordered" evidence="1">
    <location>
        <begin position="443"/>
        <end position="466"/>
    </location>
</feature>
<feature type="region of interest" description="Disordered" evidence="1">
    <location>
        <begin position="168"/>
        <end position="192"/>
    </location>
</feature>
<accession>A0A433DEE6</accession>
<dbReference type="InterPro" id="IPR011993">
    <property type="entry name" value="PH-like_dom_sf"/>
</dbReference>
<keyword evidence="4" id="KW-1185">Reference proteome</keyword>